<evidence type="ECO:0000313" key="7">
    <source>
        <dbReference type="Proteomes" id="UP000664844"/>
    </source>
</evidence>
<evidence type="ECO:0000256" key="4">
    <source>
        <dbReference type="SAM" id="Phobius"/>
    </source>
</evidence>
<dbReference type="Gene3D" id="3.30.479.30">
    <property type="entry name" value="Band 7 domain"/>
    <property type="match status" value="1"/>
</dbReference>
<evidence type="ECO:0000256" key="3">
    <source>
        <dbReference type="SAM" id="Coils"/>
    </source>
</evidence>
<dbReference type="Proteomes" id="UP000664844">
    <property type="component" value="Unassembled WGS sequence"/>
</dbReference>
<feature type="coiled-coil region" evidence="3">
    <location>
        <begin position="202"/>
        <end position="238"/>
    </location>
</feature>
<name>A0ABS3FPL3_9CYAN</name>
<sequence length="293" mass="32668">MTFIATILTSLLSILVVLVGPKFSDEKHRNTVRAVALLIGILAATVSLLKTFTIIPSGKVGVIEVFGKVYPQPLNPGVHWVNPFGNVLKFSTRLRDMPEKISATSQEGLNLVVEGTIQYRLDPNSAADVYQNVGVNDGEIVRSRFQAIIREITSSYPARDIYTAKREEVTRRLRLSMRESLTPLGFIVEEAFLKDVALPEKLQAAIEQKMEVEQDNQRMELVLQKERQEAERKRIEALGIADYQQIISPGLTSQFLQWRSIEATDRLANSNNSKVVIMGGLGNNANVPVILQP</sequence>
<keyword evidence="4" id="KW-0812">Transmembrane</keyword>
<dbReference type="SMART" id="SM00244">
    <property type="entry name" value="PHB"/>
    <property type="match status" value="1"/>
</dbReference>
<evidence type="ECO:0000256" key="1">
    <source>
        <dbReference type="ARBA" id="ARBA00004370"/>
    </source>
</evidence>
<dbReference type="SUPFAM" id="SSF117892">
    <property type="entry name" value="Band 7/SPFH domain"/>
    <property type="match status" value="1"/>
</dbReference>
<reference evidence="6 7" key="1">
    <citation type="submission" date="2021-03" db="EMBL/GenBank/DDBJ databases">
        <title>Metabolic Capacity of the Antarctic Cyanobacterium Phormidium pseudopriestleyi that Sustains Oxygenic Photosynthesis in the Presence of Hydrogen Sulfide.</title>
        <authorList>
            <person name="Lumian J.E."/>
            <person name="Jungblut A.D."/>
            <person name="Dillon M.L."/>
            <person name="Hawes I."/>
            <person name="Doran P.T."/>
            <person name="Mackey T.J."/>
            <person name="Dick G.J."/>
            <person name="Grettenberger C.L."/>
            <person name="Sumner D.Y."/>
        </authorList>
    </citation>
    <scope>NUCLEOTIDE SEQUENCE [LARGE SCALE GENOMIC DNA]</scope>
    <source>
        <strain evidence="6 7">FRX01</strain>
    </source>
</reference>
<comment type="subcellular location">
    <subcellularLocation>
        <location evidence="1">Membrane</location>
    </subcellularLocation>
</comment>
<dbReference type="CDD" id="cd03401">
    <property type="entry name" value="SPFH_prohibitin"/>
    <property type="match status" value="1"/>
</dbReference>
<dbReference type="InterPro" id="IPR000163">
    <property type="entry name" value="Prohibitin"/>
</dbReference>
<keyword evidence="4" id="KW-1133">Transmembrane helix</keyword>
<dbReference type="InterPro" id="IPR001107">
    <property type="entry name" value="Band_7"/>
</dbReference>
<feature type="transmembrane region" description="Helical" evidence="4">
    <location>
        <begin position="34"/>
        <end position="55"/>
    </location>
</feature>
<accession>A0ABS3FPL3</accession>
<keyword evidence="2 4" id="KW-0472">Membrane</keyword>
<dbReference type="PANTHER" id="PTHR23222:SF1">
    <property type="entry name" value="PROHIBITIN-2"/>
    <property type="match status" value="1"/>
</dbReference>
<dbReference type="EMBL" id="JAFLQW010000103">
    <property type="protein sequence ID" value="MBO0348297.1"/>
    <property type="molecule type" value="Genomic_DNA"/>
</dbReference>
<organism evidence="6 7">
    <name type="scientific">Phormidium pseudopriestleyi FRX01</name>
    <dbReference type="NCBI Taxonomy" id="1759528"/>
    <lineage>
        <taxon>Bacteria</taxon>
        <taxon>Bacillati</taxon>
        <taxon>Cyanobacteriota</taxon>
        <taxon>Cyanophyceae</taxon>
        <taxon>Oscillatoriophycideae</taxon>
        <taxon>Oscillatoriales</taxon>
        <taxon>Oscillatoriaceae</taxon>
        <taxon>Phormidium</taxon>
    </lineage>
</organism>
<comment type="caution">
    <text evidence="6">The sequence shown here is derived from an EMBL/GenBank/DDBJ whole genome shotgun (WGS) entry which is preliminary data.</text>
</comment>
<protein>
    <submittedName>
        <fullName evidence="6">Prohibitin family protein</fullName>
    </submittedName>
</protein>
<dbReference type="InterPro" id="IPR036013">
    <property type="entry name" value="Band_7/SPFH_dom_sf"/>
</dbReference>
<feature type="domain" description="Band 7" evidence="5">
    <location>
        <begin position="50"/>
        <end position="210"/>
    </location>
</feature>
<proteinExistence type="predicted"/>
<evidence type="ECO:0000313" key="6">
    <source>
        <dbReference type="EMBL" id="MBO0348297.1"/>
    </source>
</evidence>
<dbReference type="PANTHER" id="PTHR23222">
    <property type="entry name" value="PROHIBITIN"/>
    <property type="match status" value="1"/>
</dbReference>
<keyword evidence="7" id="KW-1185">Reference proteome</keyword>
<evidence type="ECO:0000256" key="2">
    <source>
        <dbReference type="ARBA" id="ARBA00023136"/>
    </source>
</evidence>
<keyword evidence="3" id="KW-0175">Coiled coil</keyword>
<evidence type="ECO:0000259" key="5">
    <source>
        <dbReference type="SMART" id="SM00244"/>
    </source>
</evidence>
<dbReference type="RefSeq" id="WP_207086850.1">
    <property type="nucleotide sequence ID" value="NZ_JAFLQW010000103.1"/>
</dbReference>
<dbReference type="Pfam" id="PF01145">
    <property type="entry name" value="Band_7"/>
    <property type="match status" value="1"/>
</dbReference>
<gene>
    <name evidence="6" type="ORF">J0895_04095</name>
</gene>